<feature type="domain" description="Rhodanese" evidence="2">
    <location>
        <begin position="24"/>
        <end position="138"/>
    </location>
</feature>
<organism evidence="4">
    <name type="scientific">Dissoconium aciculare CBS 342.82</name>
    <dbReference type="NCBI Taxonomy" id="1314786"/>
    <lineage>
        <taxon>Eukaryota</taxon>
        <taxon>Fungi</taxon>
        <taxon>Dikarya</taxon>
        <taxon>Ascomycota</taxon>
        <taxon>Pezizomycotina</taxon>
        <taxon>Dothideomycetes</taxon>
        <taxon>Dothideomycetidae</taxon>
        <taxon>Mycosphaerellales</taxon>
        <taxon>Dissoconiaceae</taxon>
        <taxon>Dissoconium</taxon>
    </lineage>
</organism>
<dbReference type="GeneID" id="54363457"/>
<feature type="compositionally biased region" description="Basic and acidic residues" evidence="1">
    <location>
        <begin position="106"/>
        <end position="121"/>
    </location>
</feature>
<dbReference type="Gene3D" id="3.40.250.10">
    <property type="entry name" value="Rhodanese-like domain"/>
    <property type="match status" value="1"/>
</dbReference>
<dbReference type="Proteomes" id="UP000504637">
    <property type="component" value="Unplaced"/>
</dbReference>
<reference evidence="4" key="2">
    <citation type="submission" date="2020-04" db="EMBL/GenBank/DDBJ databases">
        <authorList>
            <consortium name="NCBI Genome Project"/>
        </authorList>
    </citation>
    <scope>NUCLEOTIDE SEQUENCE</scope>
    <source>
        <strain evidence="4">CBS 342.82</strain>
    </source>
</reference>
<dbReference type="PANTHER" id="PTHR10828">
    <property type="entry name" value="M-PHASE INDUCER PHOSPHATASE DUAL SPECIFICITY PHOSPHATASE CDC25"/>
    <property type="match status" value="1"/>
</dbReference>
<dbReference type="SMART" id="SM00450">
    <property type="entry name" value="RHOD"/>
    <property type="match status" value="1"/>
</dbReference>
<dbReference type="PANTHER" id="PTHR10828:SF38">
    <property type="entry name" value="ARSENICAL-RESISTANCE PROTEIN 2-RELATED"/>
    <property type="match status" value="1"/>
</dbReference>
<sequence length="165" mass="18536">MSANTIPNLARISRERLAELVRAKQPGLAIIDVRDSDFIGGHIVGCQNVPTNTHDHAMPELVRNLRDQDTVVFHCALSQQRGPSSALRYLRERERFASSKNQESTSEYKTEGSSEDKAADKKAQTVYVLEGGFTKWQEVFVKYHVGNHTVTKLTLIYLGTEMTKS</sequence>
<dbReference type="Pfam" id="PF00581">
    <property type="entry name" value="Rhodanese"/>
    <property type="match status" value="1"/>
</dbReference>
<dbReference type="GO" id="GO:0004725">
    <property type="term" value="F:protein tyrosine phosphatase activity"/>
    <property type="evidence" value="ECO:0007669"/>
    <property type="project" value="TreeGrafter"/>
</dbReference>
<name>A0A6J3LUF6_9PEZI</name>
<dbReference type="InterPro" id="IPR001763">
    <property type="entry name" value="Rhodanese-like_dom"/>
</dbReference>
<gene>
    <name evidence="4" type="ORF">K489DRAFT_383638</name>
</gene>
<dbReference type="SUPFAM" id="SSF52821">
    <property type="entry name" value="Rhodanese/Cell cycle control phosphatase"/>
    <property type="match status" value="1"/>
</dbReference>
<dbReference type="InterPro" id="IPR036873">
    <property type="entry name" value="Rhodanese-like_dom_sf"/>
</dbReference>
<reference evidence="4" key="1">
    <citation type="submission" date="2020-01" db="EMBL/GenBank/DDBJ databases">
        <authorList>
            <consortium name="DOE Joint Genome Institute"/>
            <person name="Haridas S."/>
            <person name="Albert R."/>
            <person name="Binder M."/>
            <person name="Bloem J."/>
            <person name="Labutti K."/>
            <person name="Salamov A."/>
            <person name="Andreopoulos B."/>
            <person name="Baker S.E."/>
            <person name="Barry K."/>
            <person name="Bills G."/>
            <person name="Bluhm B.H."/>
            <person name="Cannon C."/>
            <person name="Castanera R."/>
            <person name="Culley D.E."/>
            <person name="Daum C."/>
            <person name="Ezra D."/>
            <person name="Gonzalez J.B."/>
            <person name="Henrissat B."/>
            <person name="Kuo A."/>
            <person name="Liang C."/>
            <person name="Lipzen A."/>
            <person name="Lutzoni F."/>
            <person name="Magnuson J."/>
            <person name="Mondo S."/>
            <person name="Nolan M."/>
            <person name="Ohm R."/>
            <person name="Pangilinan J."/>
            <person name="Park H.-J."/>
            <person name="Ramirez L."/>
            <person name="Alfaro M."/>
            <person name="Sun H."/>
            <person name="Tritt A."/>
            <person name="Yoshinaga Y."/>
            <person name="Zwiers L.-H."/>
            <person name="Turgeon B.G."/>
            <person name="Goodwin S.B."/>
            <person name="Spatafora J.W."/>
            <person name="Crous P.W."/>
            <person name="Grigoriev I.V."/>
        </authorList>
    </citation>
    <scope>NUCLEOTIDE SEQUENCE</scope>
    <source>
        <strain evidence="4">CBS 342.82</strain>
    </source>
</reference>
<evidence type="ECO:0000256" key="1">
    <source>
        <dbReference type="SAM" id="MobiDB-lite"/>
    </source>
</evidence>
<evidence type="ECO:0000313" key="4">
    <source>
        <dbReference type="RefSeq" id="XP_033456451.1"/>
    </source>
</evidence>
<dbReference type="PROSITE" id="PS50206">
    <property type="entry name" value="RHODANESE_3"/>
    <property type="match status" value="1"/>
</dbReference>
<dbReference type="AlphaFoldDB" id="A0A6J3LUF6"/>
<accession>A0A6J3LUF6</accession>
<evidence type="ECO:0000259" key="2">
    <source>
        <dbReference type="PROSITE" id="PS50206"/>
    </source>
</evidence>
<feature type="region of interest" description="Disordered" evidence="1">
    <location>
        <begin position="96"/>
        <end position="121"/>
    </location>
</feature>
<evidence type="ECO:0000313" key="3">
    <source>
        <dbReference type="Proteomes" id="UP000504637"/>
    </source>
</evidence>
<dbReference type="RefSeq" id="XP_033456451.1">
    <property type="nucleotide sequence ID" value="XM_033605657.1"/>
</dbReference>
<proteinExistence type="predicted"/>
<dbReference type="GO" id="GO:0005737">
    <property type="term" value="C:cytoplasm"/>
    <property type="evidence" value="ECO:0007669"/>
    <property type="project" value="TreeGrafter"/>
</dbReference>
<protein>
    <submittedName>
        <fullName evidence="4">Rhodanese-like protein</fullName>
    </submittedName>
</protein>
<reference evidence="4" key="3">
    <citation type="submission" date="2025-08" db="UniProtKB">
        <authorList>
            <consortium name="RefSeq"/>
        </authorList>
    </citation>
    <scope>IDENTIFICATION</scope>
    <source>
        <strain evidence="4">CBS 342.82</strain>
    </source>
</reference>
<dbReference type="GO" id="GO:0005634">
    <property type="term" value="C:nucleus"/>
    <property type="evidence" value="ECO:0007669"/>
    <property type="project" value="TreeGrafter"/>
</dbReference>
<dbReference type="OrthoDB" id="102559at2759"/>
<keyword evidence="3" id="KW-1185">Reference proteome</keyword>